<gene>
    <name evidence="1" type="ORF">ACD_71C00033G0002</name>
</gene>
<reference evidence="1" key="1">
    <citation type="journal article" date="2012" name="Science">
        <title>Fermentation, hydrogen, and sulfur metabolism in multiple uncultivated bacterial phyla.</title>
        <authorList>
            <person name="Wrighton K.C."/>
            <person name="Thomas B.C."/>
            <person name="Sharon I."/>
            <person name="Miller C.S."/>
            <person name="Castelle C.J."/>
            <person name="VerBerkmoes N.C."/>
            <person name="Wilkins M.J."/>
            <person name="Hettich R.L."/>
            <person name="Lipton M.S."/>
            <person name="Williams K.H."/>
            <person name="Long P.E."/>
            <person name="Banfield J.F."/>
        </authorList>
    </citation>
    <scope>NUCLEOTIDE SEQUENCE [LARGE SCALE GENOMIC DNA]</scope>
</reference>
<protein>
    <submittedName>
        <fullName evidence="1">Uncharacterized protein</fullName>
    </submittedName>
</protein>
<sequence length="87" mass="10439">MDYLKSSKDWQSPSFLIWLLHERTKELKSFTHGISEDEFDNLCRNDSFLRKNLELEVRDIETVVDQLQKLLRVAWNSGDVFNLKNFF</sequence>
<evidence type="ECO:0000313" key="1">
    <source>
        <dbReference type="EMBL" id="EKD44712.1"/>
    </source>
</evidence>
<accession>K1Z5F2</accession>
<dbReference type="EMBL" id="AMFJ01028764">
    <property type="protein sequence ID" value="EKD44712.1"/>
    <property type="molecule type" value="Genomic_DNA"/>
</dbReference>
<proteinExistence type="predicted"/>
<dbReference type="AlphaFoldDB" id="K1Z5F2"/>
<organism evidence="1">
    <name type="scientific">uncultured bacterium</name>
    <name type="common">gcode 4</name>
    <dbReference type="NCBI Taxonomy" id="1234023"/>
    <lineage>
        <taxon>Bacteria</taxon>
        <taxon>environmental samples</taxon>
    </lineage>
</organism>
<name>K1Z5F2_9BACT</name>
<comment type="caution">
    <text evidence="1">The sequence shown here is derived from an EMBL/GenBank/DDBJ whole genome shotgun (WGS) entry which is preliminary data.</text>
</comment>